<dbReference type="InterPro" id="IPR001232">
    <property type="entry name" value="SKP1-like"/>
</dbReference>
<evidence type="ECO:0000259" key="4">
    <source>
        <dbReference type="Pfam" id="PF03931"/>
    </source>
</evidence>
<reference evidence="5 6" key="1">
    <citation type="journal article" date="2024" name="G3 (Bethesda)">
        <title>Genome assembly of Hibiscus sabdariffa L. provides insights into metabolisms of medicinal natural products.</title>
        <authorList>
            <person name="Kim T."/>
        </authorList>
    </citation>
    <scope>NUCLEOTIDE SEQUENCE [LARGE SCALE GENOMIC DNA]</scope>
    <source>
        <strain evidence="5">TK-2024</strain>
        <tissue evidence="5">Old leaves</tissue>
    </source>
</reference>
<comment type="similarity">
    <text evidence="2">Belongs to the SKP1 family.</text>
</comment>
<evidence type="ECO:0000256" key="2">
    <source>
        <dbReference type="ARBA" id="ARBA00009993"/>
    </source>
</evidence>
<proteinExistence type="inferred from homology"/>
<organism evidence="5 6">
    <name type="scientific">Hibiscus sabdariffa</name>
    <name type="common">roselle</name>
    <dbReference type="NCBI Taxonomy" id="183260"/>
    <lineage>
        <taxon>Eukaryota</taxon>
        <taxon>Viridiplantae</taxon>
        <taxon>Streptophyta</taxon>
        <taxon>Embryophyta</taxon>
        <taxon>Tracheophyta</taxon>
        <taxon>Spermatophyta</taxon>
        <taxon>Magnoliopsida</taxon>
        <taxon>eudicotyledons</taxon>
        <taxon>Gunneridae</taxon>
        <taxon>Pentapetalae</taxon>
        <taxon>rosids</taxon>
        <taxon>malvids</taxon>
        <taxon>Malvales</taxon>
        <taxon>Malvaceae</taxon>
        <taxon>Malvoideae</taxon>
        <taxon>Hibiscus</taxon>
    </lineage>
</organism>
<dbReference type="Gene3D" id="3.30.710.10">
    <property type="entry name" value="Potassium Channel Kv1.1, Chain A"/>
    <property type="match status" value="1"/>
</dbReference>
<evidence type="ECO:0000313" key="5">
    <source>
        <dbReference type="EMBL" id="KAK8983912.1"/>
    </source>
</evidence>
<dbReference type="InterPro" id="IPR016073">
    <property type="entry name" value="Skp1_comp_POZ"/>
</dbReference>
<dbReference type="Pfam" id="PF03931">
    <property type="entry name" value="Skp1_POZ"/>
    <property type="match status" value="1"/>
</dbReference>
<gene>
    <name evidence="5" type="ORF">V6N11_009694</name>
</gene>
<name>A0ABR2P6P2_9ROSI</name>
<dbReference type="SMART" id="SM00512">
    <property type="entry name" value="Skp1"/>
    <property type="match status" value="1"/>
</dbReference>
<comment type="caution">
    <text evidence="5">The sequence shown here is derived from an EMBL/GenBank/DDBJ whole genome shotgun (WGS) entry which is preliminary data.</text>
</comment>
<dbReference type="InterPro" id="IPR011333">
    <property type="entry name" value="SKP1/BTB/POZ_sf"/>
</dbReference>
<evidence type="ECO:0000313" key="6">
    <source>
        <dbReference type="Proteomes" id="UP001396334"/>
    </source>
</evidence>
<accession>A0ABR2P6P2</accession>
<sequence length="86" mass="9532">MASTLKKMITLKSSDGEIFEVDETVALRSSTIKNMIKEDRVDGEIPIPDVNGKTLSKVLAYCKRLTDVAVDTENNSDELKFGKLIL</sequence>
<dbReference type="PANTHER" id="PTHR11165">
    <property type="entry name" value="SKP1"/>
    <property type="match status" value="1"/>
</dbReference>
<dbReference type="InterPro" id="IPR016897">
    <property type="entry name" value="SKP1"/>
</dbReference>
<protein>
    <recommendedName>
        <fullName evidence="4">SKP1 component POZ domain-containing protein</fullName>
    </recommendedName>
</protein>
<dbReference type="EMBL" id="JBBPBN010000079">
    <property type="protein sequence ID" value="KAK8983912.1"/>
    <property type="molecule type" value="Genomic_DNA"/>
</dbReference>
<evidence type="ECO:0000256" key="3">
    <source>
        <dbReference type="ARBA" id="ARBA00022786"/>
    </source>
</evidence>
<keyword evidence="6" id="KW-1185">Reference proteome</keyword>
<evidence type="ECO:0000256" key="1">
    <source>
        <dbReference type="ARBA" id="ARBA00004906"/>
    </source>
</evidence>
<comment type="pathway">
    <text evidence="1">Protein modification; protein ubiquitination.</text>
</comment>
<keyword evidence="3" id="KW-0833">Ubl conjugation pathway</keyword>
<dbReference type="SUPFAM" id="SSF54695">
    <property type="entry name" value="POZ domain"/>
    <property type="match status" value="1"/>
</dbReference>
<dbReference type="Proteomes" id="UP001396334">
    <property type="component" value="Unassembled WGS sequence"/>
</dbReference>
<feature type="domain" description="SKP1 component POZ" evidence="4">
    <location>
        <begin position="7"/>
        <end position="64"/>
    </location>
</feature>